<dbReference type="InterPro" id="IPR048868">
    <property type="entry name" value="OGG-like_put"/>
</dbReference>
<protein>
    <submittedName>
        <fullName evidence="1">Uncharacterized protein</fullName>
    </submittedName>
</protein>
<reference evidence="1" key="1">
    <citation type="journal article" date="2014" name="Int. J. Syst. Evol. Microbiol.">
        <title>Complete genome sequence of Corynebacterium casei LMG S-19264T (=DSM 44701T), isolated from a smear-ripened cheese.</title>
        <authorList>
            <consortium name="US DOE Joint Genome Institute (JGI-PGF)"/>
            <person name="Walter F."/>
            <person name="Albersmeier A."/>
            <person name="Kalinowski J."/>
            <person name="Ruckert C."/>
        </authorList>
    </citation>
    <scope>NUCLEOTIDE SEQUENCE</scope>
    <source>
        <strain evidence="1">JCM 4346</strain>
    </source>
</reference>
<proteinExistence type="predicted"/>
<dbReference type="Proteomes" id="UP000658320">
    <property type="component" value="Unassembled WGS sequence"/>
</dbReference>
<accession>A0A918C607</accession>
<dbReference type="RefSeq" id="WP_189935036.1">
    <property type="nucleotide sequence ID" value="NZ_BMSX01000004.1"/>
</dbReference>
<name>A0A918C607_9ACTN</name>
<keyword evidence="2" id="KW-1185">Reference proteome</keyword>
<reference evidence="1" key="2">
    <citation type="submission" date="2020-09" db="EMBL/GenBank/DDBJ databases">
        <authorList>
            <person name="Sun Q."/>
            <person name="Ohkuma M."/>
        </authorList>
    </citation>
    <scope>NUCLEOTIDE SEQUENCE</scope>
    <source>
        <strain evidence="1">JCM 4346</strain>
    </source>
</reference>
<dbReference type="Pfam" id="PF21790">
    <property type="entry name" value="OGG"/>
    <property type="match status" value="1"/>
</dbReference>
<gene>
    <name evidence="1" type="ORF">GCM10010251_23190</name>
</gene>
<organism evidence="1 2">
    <name type="scientific">Streptomyces aurantiogriseus</name>
    <dbReference type="NCBI Taxonomy" id="66870"/>
    <lineage>
        <taxon>Bacteria</taxon>
        <taxon>Bacillati</taxon>
        <taxon>Actinomycetota</taxon>
        <taxon>Actinomycetes</taxon>
        <taxon>Kitasatosporales</taxon>
        <taxon>Streptomycetaceae</taxon>
        <taxon>Streptomyces</taxon>
    </lineage>
</organism>
<evidence type="ECO:0000313" key="2">
    <source>
        <dbReference type="Proteomes" id="UP000658320"/>
    </source>
</evidence>
<sequence>MTKLDELFRDPPPDRDSYILGQAIPFNPDQWITRLPSDEWWPKSLADLPRAGRWPAVDRRTVFQIAEHADTLEGRRDLLIAALAWGTGTKAREVVRRARIFHENDLDWLDERICAAKAEVDSGDPVAAYLVLNDRDARVKHFGPAFFSKLLYFATADRPAGERWPLILDSNVALALNELSAQEWEADERWDSKKYASYLELAHSWAERWGTAPDVVERMLFDRGKQLRGGTP</sequence>
<dbReference type="EMBL" id="BMSX01000004">
    <property type="protein sequence ID" value="GGR06776.1"/>
    <property type="molecule type" value="Genomic_DNA"/>
</dbReference>
<comment type="caution">
    <text evidence="1">The sequence shown here is derived from an EMBL/GenBank/DDBJ whole genome shotgun (WGS) entry which is preliminary data.</text>
</comment>
<dbReference type="AlphaFoldDB" id="A0A918C607"/>
<evidence type="ECO:0000313" key="1">
    <source>
        <dbReference type="EMBL" id="GGR06776.1"/>
    </source>
</evidence>